<evidence type="ECO:0000259" key="1">
    <source>
        <dbReference type="PROSITE" id="PS50835"/>
    </source>
</evidence>
<accession>A0A6H5HI58</accession>
<dbReference type="SUPFAM" id="SSF48726">
    <property type="entry name" value="Immunoglobulin"/>
    <property type="match status" value="1"/>
</dbReference>
<dbReference type="Proteomes" id="UP000479000">
    <property type="component" value="Unassembled WGS sequence"/>
</dbReference>
<proteinExistence type="predicted"/>
<gene>
    <name evidence="2" type="ORF">NTEN_LOCUS20830</name>
</gene>
<dbReference type="AlphaFoldDB" id="A0A6H5HI58"/>
<dbReference type="PROSITE" id="PS50835">
    <property type="entry name" value="IG_LIKE"/>
    <property type="match status" value="1"/>
</dbReference>
<evidence type="ECO:0000313" key="2">
    <source>
        <dbReference type="EMBL" id="CAB0016680.1"/>
    </source>
</evidence>
<dbReference type="OrthoDB" id="5969272at2759"/>
<name>A0A6H5HI58_9HEMI</name>
<dbReference type="Gene3D" id="2.60.40.10">
    <property type="entry name" value="Immunoglobulins"/>
    <property type="match status" value="1"/>
</dbReference>
<evidence type="ECO:0000313" key="3">
    <source>
        <dbReference type="Proteomes" id="UP000479000"/>
    </source>
</evidence>
<feature type="domain" description="Ig-like" evidence="1">
    <location>
        <begin position="4"/>
        <end position="86"/>
    </location>
</feature>
<sequence>MEPPPRLEFSNSSGGRLDCTASGLPQPTVSWQGLDGSNVGDVPGVRRVLSNGTLLLLAFPPELYRQDVHSNVYRCTAANNVGSIISRDVHVRAGIYEDSRLAIALRVRHYQALSKTSSLLRRMKNAHCLLKLWCCCSCYSGCC</sequence>
<dbReference type="InterPro" id="IPR013783">
    <property type="entry name" value="Ig-like_fold"/>
</dbReference>
<keyword evidence="3" id="KW-1185">Reference proteome</keyword>
<protein>
    <recommendedName>
        <fullName evidence="1">Ig-like domain-containing protein</fullName>
    </recommendedName>
</protein>
<dbReference type="InterPro" id="IPR036179">
    <property type="entry name" value="Ig-like_dom_sf"/>
</dbReference>
<reference evidence="2 3" key="1">
    <citation type="submission" date="2020-02" db="EMBL/GenBank/DDBJ databases">
        <authorList>
            <person name="Ferguson B K."/>
        </authorList>
    </citation>
    <scope>NUCLEOTIDE SEQUENCE [LARGE SCALE GENOMIC DNA]</scope>
</reference>
<dbReference type="InterPro" id="IPR007110">
    <property type="entry name" value="Ig-like_dom"/>
</dbReference>
<organism evidence="2 3">
    <name type="scientific">Nesidiocoris tenuis</name>
    <dbReference type="NCBI Taxonomy" id="355587"/>
    <lineage>
        <taxon>Eukaryota</taxon>
        <taxon>Metazoa</taxon>
        <taxon>Ecdysozoa</taxon>
        <taxon>Arthropoda</taxon>
        <taxon>Hexapoda</taxon>
        <taxon>Insecta</taxon>
        <taxon>Pterygota</taxon>
        <taxon>Neoptera</taxon>
        <taxon>Paraneoptera</taxon>
        <taxon>Hemiptera</taxon>
        <taxon>Heteroptera</taxon>
        <taxon>Panheteroptera</taxon>
        <taxon>Cimicomorpha</taxon>
        <taxon>Miridae</taxon>
        <taxon>Dicyphina</taxon>
        <taxon>Nesidiocoris</taxon>
    </lineage>
</organism>
<dbReference type="EMBL" id="CADCXU010030538">
    <property type="protein sequence ID" value="CAB0016680.1"/>
    <property type="molecule type" value="Genomic_DNA"/>
</dbReference>